<evidence type="ECO:0000313" key="2">
    <source>
        <dbReference type="EMBL" id="VVC99992.1"/>
    </source>
</evidence>
<feature type="chain" id="PRO_5023030150" description="Saposin B-type domain-containing protein" evidence="1">
    <location>
        <begin position="19"/>
        <end position="98"/>
    </location>
</feature>
<evidence type="ECO:0000256" key="1">
    <source>
        <dbReference type="SAM" id="SignalP"/>
    </source>
</evidence>
<dbReference type="AlphaFoldDB" id="A0A5E4QQP2"/>
<evidence type="ECO:0000313" key="3">
    <source>
        <dbReference type="Proteomes" id="UP000324832"/>
    </source>
</evidence>
<reference evidence="2 3" key="1">
    <citation type="submission" date="2017-07" db="EMBL/GenBank/DDBJ databases">
        <authorList>
            <person name="Talla V."/>
            <person name="Backstrom N."/>
        </authorList>
    </citation>
    <scope>NUCLEOTIDE SEQUENCE [LARGE SCALE GENOMIC DNA]</scope>
</reference>
<keyword evidence="1" id="KW-0732">Signal</keyword>
<dbReference type="Proteomes" id="UP000324832">
    <property type="component" value="Unassembled WGS sequence"/>
</dbReference>
<sequence>MNKVILLFFCAVIATAYSKNVDTVEKPLQGIGLCLVKLLQGILDCVKKNPPAEEPQNFGLCLLKVISDFISYYNPYKKIINRCQRLLQCLMDTQYYLK</sequence>
<evidence type="ECO:0008006" key="4">
    <source>
        <dbReference type="Google" id="ProtNLM"/>
    </source>
</evidence>
<proteinExistence type="predicted"/>
<dbReference type="EMBL" id="FZQP02004444">
    <property type="protein sequence ID" value="VVC99992.1"/>
    <property type="molecule type" value="Genomic_DNA"/>
</dbReference>
<feature type="signal peptide" evidence="1">
    <location>
        <begin position="1"/>
        <end position="18"/>
    </location>
</feature>
<protein>
    <recommendedName>
        <fullName evidence="4">Saposin B-type domain-containing protein</fullName>
    </recommendedName>
</protein>
<accession>A0A5E4QQP2</accession>
<organism evidence="2 3">
    <name type="scientific">Leptidea sinapis</name>
    <dbReference type="NCBI Taxonomy" id="189913"/>
    <lineage>
        <taxon>Eukaryota</taxon>
        <taxon>Metazoa</taxon>
        <taxon>Ecdysozoa</taxon>
        <taxon>Arthropoda</taxon>
        <taxon>Hexapoda</taxon>
        <taxon>Insecta</taxon>
        <taxon>Pterygota</taxon>
        <taxon>Neoptera</taxon>
        <taxon>Endopterygota</taxon>
        <taxon>Lepidoptera</taxon>
        <taxon>Glossata</taxon>
        <taxon>Ditrysia</taxon>
        <taxon>Papilionoidea</taxon>
        <taxon>Pieridae</taxon>
        <taxon>Dismorphiinae</taxon>
        <taxon>Leptidea</taxon>
    </lineage>
</organism>
<keyword evidence="3" id="KW-1185">Reference proteome</keyword>
<name>A0A5E4QQP2_9NEOP</name>
<gene>
    <name evidence="2" type="ORF">LSINAPIS_LOCUS10735</name>
</gene>